<evidence type="ECO:0000256" key="6">
    <source>
        <dbReference type="ARBA" id="ARBA00022989"/>
    </source>
</evidence>
<feature type="transmembrane region" description="Helical" evidence="9">
    <location>
        <begin position="317"/>
        <end position="338"/>
    </location>
</feature>
<keyword evidence="3 9" id="KW-0813">Transport</keyword>
<dbReference type="Pfam" id="PF01769">
    <property type="entry name" value="MgtE"/>
    <property type="match status" value="1"/>
</dbReference>
<dbReference type="InterPro" id="IPR006668">
    <property type="entry name" value="Mg_transptr_MgtE_intracell_dom"/>
</dbReference>
<accession>A0A347ZR41</accession>
<sequence length="451" mass="48547">MTVYEIDVDTLLVQVKDLLEHGDPKSAAILLEGLRPADQAGVFDDLNPEEQDAILPKLNPEDSADILEELEEEDAVVVADRLRADKLATIMDHMEPDEAADLLGDIEPEKASRVLDAMLDATEVEPLLKHQDQTAGGLMTSASIVLKAGMSVKTAISYLRKLTPEDEDIYYLFVTDRADKLVGVVNLRSLVTQPATAKISDIMNTDVLSVQADADQEEAAKLMKRYDLLALPVVDNNQRLLGVITYDDSFDIMEDEATEDIYRLAGIPEETPSDLPLGEAVKKRLPWLVVNLFMALISASVLSLFESTISQMAALAAFFPIVAGVSGSAGTQTLTVTVRSIALGEIEPKNAIKVIANQFLLSLVNGIAVGLIIALIAVVWKQSLMLGMIAGIATLVNIISTAFTGVVIPLAIQKFKSDPALASPIIVTALTDALGYLVYLGLASALLAWLI</sequence>
<dbReference type="SUPFAM" id="SSF54631">
    <property type="entry name" value="CBS-domain pair"/>
    <property type="match status" value="1"/>
</dbReference>
<keyword evidence="6 9" id="KW-1133">Transmembrane helix</keyword>
<comment type="subcellular location">
    <subcellularLocation>
        <location evidence="9">Cell membrane</location>
        <topology evidence="9">Multi-pass membrane protein</topology>
    </subcellularLocation>
    <subcellularLocation>
        <location evidence="1">Membrane</location>
        <topology evidence="1">Multi-pass membrane protein</topology>
    </subcellularLocation>
</comment>
<gene>
    <name evidence="11" type="ORF">DFR64_1566</name>
</gene>
<evidence type="ECO:0000256" key="8">
    <source>
        <dbReference type="PROSITE-ProRule" id="PRU00703"/>
    </source>
</evidence>
<evidence type="ECO:0000256" key="5">
    <source>
        <dbReference type="ARBA" id="ARBA00022842"/>
    </source>
</evidence>
<dbReference type="SUPFAM" id="SSF161093">
    <property type="entry name" value="MgtE membrane domain-like"/>
    <property type="match status" value="1"/>
</dbReference>
<keyword evidence="7 9" id="KW-0472">Membrane</keyword>
<dbReference type="InterPro" id="IPR006669">
    <property type="entry name" value="MgtE_transporter"/>
</dbReference>
<dbReference type="InterPro" id="IPR000644">
    <property type="entry name" value="CBS_dom"/>
</dbReference>
<evidence type="ECO:0000256" key="3">
    <source>
        <dbReference type="ARBA" id="ARBA00022448"/>
    </source>
</evidence>
<dbReference type="EMBL" id="QUMS01000001">
    <property type="protein sequence ID" value="REG11674.1"/>
    <property type="molecule type" value="Genomic_DNA"/>
</dbReference>
<keyword evidence="5 9" id="KW-0460">Magnesium</keyword>
<evidence type="ECO:0000259" key="10">
    <source>
        <dbReference type="PROSITE" id="PS51371"/>
    </source>
</evidence>
<comment type="caution">
    <text evidence="11">The sequence shown here is derived from an EMBL/GenBank/DDBJ whole genome shotgun (WGS) entry which is preliminary data.</text>
</comment>
<dbReference type="Pfam" id="PF03448">
    <property type="entry name" value="MgtE_N"/>
    <property type="match status" value="1"/>
</dbReference>
<keyword evidence="9" id="KW-0479">Metal-binding</keyword>
<proteinExistence type="inferred from homology"/>
<evidence type="ECO:0000256" key="2">
    <source>
        <dbReference type="ARBA" id="ARBA00009749"/>
    </source>
</evidence>
<dbReference type="Gene3D" id="1.10.357.20">
    <property type="entry name" value="SLC41 divalent cation transporters, integral membrane domain"/>
    <property type="match status" value="1"/>
</dbReference>
<feature type="domain" description="CBS" evidence="10">
    <location>
        <begin position="139"/>
        <end position="202"/>
    </location>
</feature>
<keyword evidence="9" id="KW-1003">Cell membrane</keyword>
<dbReference type="InterPro" id="IPR006667">
    <property type="entry name" value="SLC41_membr_dom"/>
</dbReference>
<feature type="transmembrane region" description="Helical" evidence="9">
    <location>
        <begin position="359"/>
        <end position="380"/>
    </location>
</feature>
<dbReference type="InterPro" id="IPR046342">
    <property type="entry name" value="CBS_dom_sf"/>
</dbReference>
<feature type="transmembrane region" description="Helical" evidence="9">
    <location>
        <begin position="424"/>
        <end position="450"/>
    </location>
</feature>
<feature type="transmembrane region" description="Helical" evidence="9">
    <location>
        <begin position="285"/>
        <end position="305"/>
    </location>
</feature>
<evidence type="ECO:0000256" key="7">
    <source>
        <dbReference type="ARBA" id="ARBA00023136"/>
    </source>
</evidence>
<dbReference type="PANTHER" id="PTHR43773">
    <property type="entry name" value="MAGNESIUM TRANSPORTER MGTE"/>
    <property type="match status" value="1"/>
</dbReference>
<dbReference type="GO" id="GO:0005886">
    <property type="term" value="C:plasma membrane"/>
    <property type="evidence" value="ECO:0007669"/>
    <property type="project" value="UniProtKB-SubCell"/>
</dbReference>
<dbReference type="CDD" id="cd04606">
    <property type="entry name" value="CBS_pair_Mg_transporter"/>
    <property type="match status" value="1"/>
</dbReference>
<dbReference type="SMART" id="SM00924">
    <property type="entry name" value="MgtE_N"/>
    <property type="match status" value="1"/>
</dbReference>
<feature type="transmembrane region" description="Helical" evidence="9">
    <location>
        <begin position="386"/>
        <end position="412"/>
    </location>
</feature>
<dbReference type="GO" id="GO:0046872">
    <property type="term" value="F:metal ion binding"/>
    <property type="evidence" value="ECO:0007669"/>
    <property type="project" value="UniProtKB-KW"/>
</dbReference>
<evidence type="ECO:0000256" key="9">
    <source>
        <dbReference type="RuleBase" id="RU362011"/>
    </source>
</evidence>
<name>A0A347ZR41_9CHLR</name>
<comment type="subunit">
    <text evidence="9">Homodimer.</text>
</comment>
<reference evidence="11 12" key="1">
    <citation type="submission" date="2018-08" db="EMBL/GenBank/DDBJ databases">
        <title>Genomic Encyclopedia of Type Strains, Phase IV (KMG-IV): sequencing the most valuable type-strain genomes for metagenomic binning, comparative biology and taxonomic classification.</title>
        <authorList>
            <person name="Goeker M."/>
        </authorList>
    </citation>
    <scope>NUCLEOTIDE SEQUENCE [LARGE SCALE GENOMIC DNA]</scope>
    <source>
        <strain evidence="11 12">DSM 23923</strain>
    </source>
</reference>
<dbReference type="Proteomes" id="UP000256388">
    <property type="component" value="Unassembled WGS sequence"/>
</dbReference>
<dbReference type="InterPro" id="IPR038076">
    <property type="entry name" value="MgtE_N_sf"/>
</dbReference>
<dbReference type="SMART" id="SM00116">
    <property type="entry name" value="CBS"/>
    <property type="match status" value="2"/>
</dbReference>
<dbReference type="GO" id="GO:0015095">
    <property type="term" value="F:magnesium ion transmembrane transporter activity"/>
    <property type="evidence" value="ECO:0007669"/>
    <property type="project" value="UniProtKB-UniRule"/>
</dbReference>
<dbReference type="PANTHER" id="PTHR43773:SF1">
    <property type="entry name" value="MAGNESIUM TRANSPORTER MGTE"/>
    <property type="match status" value="1"/>
</dbReference>
<keyword evidence="4 9" id="KW-0812">Transmembrane</keyword>
<dbReference type="NCBIfam" id="TIGR00400">
    <property type="entry name" value="mgtE"/>
    <property type="match status" value="1"/>
</dbReference>
<dbReference type="OrthoDB" id="9790355at2"/>
<dbReference type="RefSeq" id="WP_116224794.1">
    <property type="nucleotide sequence ID" value="NZ_AP018437.1"/>
</dbReference>
<dbReference type="SUPFAM" id="SSF158791">
    <property type="entry name" value="MgtE N-terminal domain-like"/>
    <property type="match status" value="1"/>
</dbReference>
<comment type="function">
    <text evidence="9">Acts as a magnesium transporter.</text>
</comment>
<dbReference type="Gene3D" id="1.25.60.10">
    <property type="entry name" value="MgtE N-terminal domain-like"/>
    <property type="match status" value="1"/>
</dbReference>
<organism evidence="11 12">
    <name type="scientific">Pelolinea submarina</name>
    <dbReference type="NCBI Taxonomy" id="913107"/>
    <lineage>
        <taxon>Bacteria</taxon>
        <taxon>Bacillati</taxon>
        <taxon>Chloroflexota</taxon>
        <taxon>Anaerolineae</taxon>
        <taxon>Anaerolineales</taxon>
        <taxon>Anaerolineaceae</taxon>
        <taxon>Pelolinea</taxon>
    </lineage>
</organism>
<feature type="domain" description="CBS" evidence="10">
    <location>
        <begin position="203"/>
        <end position="259"/>
    </location>
</feature>
<keyword evidence="12" id="KW-1185">Reference proteome</keyword>
<dbReference type="Gene3D" id="3.10.580.10">
    <property type="entry name" value="CBS-domain"/>
    <property type="match status" value="1"/>
</dbReference>
<protein>
    <recommendedName>
        <fullName evidence="9">Magnesium transporter MgtE</fullName>
    </recommendedName>
</protein>
<dbReference type="Pfam" id="PF00571">
    <property type="entry name" value="CBS"/>
    <property type="match status" value="2"/>
</dbReference>
<keyword evidence="8" id="KW-0129">CBS domain</keyword>
<evidence type="ECO:0000256" key="1">
    <source>
        <dbReference type="ARBA" id="ARBA00004141"/>
    </source>
</evidence>
<dbReference type="InterPro" id="IPR036739">
    <property type="entry name" value="SLC41_membr_dom_sf"/>
</dbReference>
<evidence type="ECO:0000313" key="12">
    <source>
        <dbReference type="Proteomes" id="UP000256388"/>
    </source>
</evidence>
<dbReference type="AlphaFoldDB" id="A0A347ZR41"/>
<comment type="similarity">
    <text evidence="2 9">Belongs to the SLC41A transporter family.</text>
</comment>
<evidence type="ECO:0000256" key="4">
    <source>
        <dbReference type="ARBA" id="ARBA00022692"/>
    </source>
</evidence>
<evidence type="ECO:0000313" key="11">
    <source>
        <dbReference type="EMBL" id="REG11674.1"/>
    </source>
</evidence>
<dbReference type="PROSITE" id="PS51371">
    <property type="entry name" value="CBS"/>
    <property type="match status" value="2"/>
</dbReference>